<gene>
    <name evidence="1" type="ORF">M8818_007253</name>
</gene>
<keyword evidence="2" id="KW-1185">Reference proteome</keyword>
<accession>A0ACC3S521</accession>
<reference evidence="1" key="1">
    <citation type="submission" date="2024-02" db="EMBL/GenBank/DDBJ databases">
        <title>Metagenome Assembled Genome of Zalaria obscura JY119.</title>
        <authorList>
            <person name="Vighnesh L."/>
            <person name="Jagadeeshwari U."/>
            <person name="Venkata Ramana C."/>
            <person name="Sasikala C."/>
        </authorList>
    </citation>
    <scope>NUCLEOTIDE SEQUENCE</scope>
    <source>
        <strain evidence="1">JY119</strain>
    </source>
</reference>
<name>A0ACC3S521_9PEZI</name>
<sequence length="481" mass="51803">MRPIAIEDKCVGLEYGIAEAARKCDEYQVIQKEVTYIADLPKTISQGPAYLGNPYRHDLVGKHATYALTAGQTVYGVELLAVATPGPVTVGIMVDDKKKRQETDAGCIDDDNTVSHGSLHVGSHSPLRVNPRDSSIRDSEQEQEDSAAADQPFPIIHPIPTCWQCKSTHKNEIEAAGTSQPFPIIHPIPTGPSRTQELRADVAESSTASVATASIVAATEKAGSGLTEATGTSSEPMIQIELVDGSMTYTGMAHRPSANGEETQTIQVTVQGMNPTNLGKVEPTSSVMTRRAPDNPGPGLHNIPLKKVKGTTTDGKAVTYPNKLGHPDCKKAKHCIAIDERVNGTMGCLQYLAEGIRHKAETDPEATYSALDPVVCGPSDESGYCAYVQYVPFVPNSGKYTDEFQKMDTFQYRAMTYNKVPIGAIYQGIQWLMDSGAKLCGNALLPVPHDFGVMDGSVYILTVDVDFGLDSGDEWDNGKDE</sequence>
<evidence type="ECO:0000313" key="1">
    <source>
        <dbReference type="EMBL" id="KAK8196100.1"/>
    </source>
</evidence>
<dbReference type="EMBL" id="JAMKPW020000042">
    <property type="protein sequence ID" value="KAK8196100.1"/>
    <property type="molecule type" value="Genomic_DNA"/>
</dbReference>
<evidence type="ECO:0000313" key="2">
    <source>
        <dbReference type="Proteomes" id="UP001320706"/>
    </source>
</evidence>
<dbReference type="Proteomes" id="UP001320706">
    <property type="component" value="Unassembled WGS sequence"/>
</dbReference>
<comment type="caution">
    <text evidence="1">The sequence shown here is derived from an EMBL/GenBank/DDBJ whole genome shotgun (WGS) entry which is preliminary data.</text>
</comment>
<organism evidence="1 2">
    <name type="scientific">Zalaria obscura</name>
    <dbReference type="NCBI Taxonomy" id="2024903"/>
    <lineage>
        <taxon>Eukaryota</taxon>
        <taxon>Fungi</taxon>
        <taxon>Dikarya</taxon>
        <taxon>Ascomycota</taxon>
        <taxon>Pezizomycotina</taxon>
        <taxon>Dothideomycetes</taxon>
        <taxon>Dothideomycetidae</taxon>
        <taxon>Dothideales</taxon>
        <taxon>Zalariaceae</taxon>
        <taxon>Zalaria</taxon>
    </lineage>
</organism>
<protein>
    <submittedName>
        <fullName evidence="1">Uncharacterized protein</fullName>
    </submittedName>
</protein>
<proteinExistence type="predicted"/>